<evidence type="ECO:0008006" key="4">
    <source>
        <dbReference type="Google" id="ProtNLM"/>
    </source>
</evidence>
<evidence type="ECO:0000313" key="2">
    <source>
        <dbReference type="EMBL" id="ATB28597.1"/>
    </source>
</evidence>
<dbReference type="AlphaFoldDB" id="A0A250IBT0"/>
<organism evidence="2 3">
    <name type="scientific">Melittangium boletus DSM 14713</name>
    <dbReference type="NCBI Taxonomy" id="1294270"/>
    <lineage>
        <taxon>Bacteria</taxon>
        <taxon>Pseudomonadati</taxon>
        <taxon>Myxococcota</taxon>
        <taxon>Myxococcia</taxon>
        <taxon>Myxococcales</taxon>
        <taxon>Cystobacterineae</taxon>
        <taxon>Archangiaceae</taxon>
        <taxon>Melittangium</taxon>
    </lineage>
</organism>
<dbReference type="EMBL" id="CP022163">
    <property type="protein sequence ID" value="ATB28597.1"/>
    <property type="molecule type" value="Genomic_DNA"/>
</dbReference>
<feature type="chain" id="PRO_5012264658" description="Lipoprotein" evidence="1">
    <location>
        <begin position="24"/>
        <end position="232"/>
    </location>
</feature>
<feature type="signal peptide" evidence="1">
    <location>
        <begin position="1"/>
        <end position="23"/>
    </location>
</feature>
<evidence type="ECO:0000256" key="1">
    <source>
        <dbReference type="SAM" id="SignalP"/>
    </source>
</evidence>
<gene>
    <name evidence="2" type="ORF">MEBOL_002046</name>
</gene>
<dbReference type="KEGG" id="mbd:MEBOL_002046"/>
<accession>A0A250IBT0</accession>
<proteinExistence type="predicted"/>
<protein>
    <recommendedName>
        <fullName evidence="4">Lipoprotein</fullName>
    </recommendedName>
</protein>
<reference evidence="2 3" key="1">
    <citation type="submission" date="2017-06" db="EMBL/GenBank/DDBJ databases">
        <authorList>
            <person name="Kim H.J."/>
            <person name="Triplett B.A."/>
        </authorList>
    </citation>
    <scope>NUCLEOTIDE SEQUENCE [LARGE SCALE GENOMIC DNA]</scope>
    <source>
        <strain evidence="2 3">DSM 14713</strain>
    </source>
</reference>
<keyword evidence="1" id="KW-0732">Signal</keyword>
<name>A0A250IBT0_9BACT</name>
<evidence type="ECO:0000313" key="3">
    <source>
        <dbReference type="Proteomes" id="UP000217289"/>
    </source>
</evidence>
<dbReference type="Proteomes" id="UP000217289">
    <property type="component" value="Chromosome"/>
</dbReference>
<keyword evidence="3" id="KW-1185">Reference proteome</keyword>
<sequence>MKSGGMKFTNVLVVLLMVPLMGADTCVGEEDGPDGGSPPPVAPVEPKCSPRSCESGCCLGDICYQNETSTTCGSFGVQCEMCVGIESCQKKDETKGWECLDETTRLWMVQPELAVLPLLDPSDQSAWDADNSDPDVVVTLSCPSGGSVTDVQTSEVSSYTPKWADGACVTTVEDLKRVPLAISVVDVDAFLDDPIASLSYSFKDEDFSKGWIEIPIFQDGASKLRLRLVRSP</sequence>